<accession>A0ABM9ZWH7</accession>
<dbReference type="EMBL" id="ADFP01000047">
    <property type="protein sequence ID" value="EFB91270.1"/>
    <property type="molecule type" value="Genomic_DNA"/>
</dbReference>
<name>A0ABM9ZWH7_9BACT</name>
<organism evidence="3 4">
    <name type="scientific">Pyramidobacter piscolens W5455</name>
    <dbReference type="NCBI Taxonomy" id="352165"/>
    <lineage>
        <taxon>Bacteria</taxon>
        <taxon>Thermotogati</taxon>
        <taxon>Synergistota</taxon>
        <taxon>Synergistia</taxon>
        <taxon>Synergistales</taxon>
        <taxon>Dethiosulfovibrionaceae</taxon>
        <taxon>Pyramidobacter</taxon>
    </lineage>
</organism>
<gene>
    <name evidence="3" type="ORF">HMPREF7215_0361</name>
</gene>
<feature type="domain" description="Transposase IS4-like" evidence="2">
    <location>
        <begin position="20"/>
        <end position="97"/>
    </location>
</feature>
<proteinExistence type="predicted"/>
<evidence type="ECO:0000259" key="2">
    <source>
        <dbReference type="Pfam" id="PF01609"/>
    </source>
</evidence>
<keyword evidence="1" id="KW-0472">Membrane</keyword>
<keyword evidence="1" id="KW-1133">Transmembrane helix</keyword>
<evidence type="ECO:0000313" key="4">
    <source>
        <dbReference type="Proteomes" id="UP000006462"/>
    </source>
</evidence>
<dbReference type="InterPro" id="IPR002559">
    <property type="entry name" value="Transposase_11"/>
</dbReference>
<protein>
    <submittedName>
        <fullName evidence="3">Transposase, IS4 family</fullName>
    </submittedName>
</protein>
<keyword evidence="4" id="KW-1185">Reference proteome</keyword>
<comment type="caution">
    <text evidence="3">The sequence shown here is derived from an EMBL/GenBank/DDBJ whole genome shotgun (WGS) entry which is preliminary data.</text>
</comment>
<feature type="transmembrane region" description="Helical" evidence="1">
    <location>
        <begin position="136"/>
        <end position="153"/>
    </location>
</feature>
<dbReference type="GeneID" id="90986644"/>
<evidence type="ECO:0000256" key="1">
    <source>
        <dbReference type="SAM" id="Phobius"/>
    </source>
</evidence>
<dbReference type="RefSeq" id="WP_009164334.1">
    <property type="nucleotide sequence ID" value="NZ_ADFP01000047.1"/>
</dbReference>
<reference evidence="3 4" key="1">
    <citation type="submission" date="2009-12" db="EMBL/GenBank/DDBJ databases">
        <authorList>
            <person name="Shrivastava S."/>
            <person name="Madupu R."/>
            <person name="Durkin A.S."/>
            <person name="Torralba M."/>
            <person name="Methe B."/>
            <person name="Sutton G.G."/>
            <person name="Strausberg R.L."/>
            <person name="Nelson K.E."/>
        </authorList>
    </citation>
    <scope>NUCLEOTIDE SEQUENCE [LARGE SCALE GENOMIC DNA]</scope>
    <source>
        <strain evidence="3 4">W5455</strain>
    </source>
</reference>
<sequence>MWLIEVESHGESFRSVTANGKQSMHVSSGNTVVGLGNPMTFLFSSGSNHDSRHAVPLLSQTKTKESNIISDKAYGSQAFRECITSQEAGYTIPPKRNNPEPWYRDYHVYKVRYLVGCSFQTENQMVHRILSRYDKLDASFFAFILVVVIVILVK</sequence>
<keyword evidence="1" id="KW-0812">Transmembrane</keyword>
<evidence type="ECO:0000313" key="3">
    <source>
        <dbReference type="EMBL" id="EFB91270.1"/>
    </source>
</evidence>
<dbReference type="Pfam" id="PF01609">
    <property type="entry name" value="DDE_Tnp_1"/>
    <property type="match status" value="1"/>
</dbReference>
<dbReference type="Proteomes" id="UP000006462">
    <property type="component" value="Unassembled WGS sequence"/>
</dbReference>